<dbReference type="EMBL" id="FWFR01000008">
    <property type="protein sequence ID" value="SLN77621.1"/>
    <property type="molecule type" value="Genomic_DNA"/>
</dbReference>
<evidence type="ECO:0000313" key="2">
    <source>
        <dbReference type="Proteomes" id="UP000193200"/>
    </source>
</evidence>
<dbReference type="AlphaFoldDB" id="A0A1Y5U5X9"/>
<organism evidence="1 2">
    <name type="scientific">Oceanibacterium hippocampi</name>
    <dbReference type="NCBI Taxonomy" id="745714"/>
    <lineage>
        <taxon>Bacteria</taxon>
        <taxon>Pseudomonadati</taxon>
        <taxon>Pseudomonadota</taxon>
        <taxon>Alphaproteobacteria</taxon>
        <taxon>Sneathiellales</taxon>
        <taxon>Sneathiellaceae</taxon>
        <taxon>Oceanibacterium</taxon>
    </lineage>
</organism>
<name>A0A1Y5U5X9_9PROT</name>
<dbReference type="RefSeq" id="WP_085885814.1">
    <property type="nucleotide sequence ID" value="NZ_FWFR01000008.1"/>
</dbReference>
<dbReference type="OrthoDB" id="5677166at2"/>
<dbReference type="Proteomes" id="UP000193200">
    <property type="component" value="Unassembled WGS sequence"/>
</dbReference>
<dbReference type="InterPro" id="IPR010877">
    <property type="entry name" value="Phage_Mu_Gp46"/>
</dbReference>
<protein>
    <submittedName>
        <fullName evidence="1">Phage protein GP46</fullName>
    </submittedName>
</protein>
<proteinExistence type="predicted"/>
<sequence length="153" mass="17066">MDLELVFDGATLRGDLAREGRGLRLDGGLRTAVVLSLFTDARARADDTPPGGPADRRGWWGDLLLGPGDRIGSRLWLLDREKILPSTLARARRYAEEALAWLVEDGIARRVTVAAEVARGDALALTVRIERPDGSTLDYRFDRLWREEEDRAL</sequence>
<reference evidence="1 2" key="1">
    <citation type="submission" date="2017-03" db="EMBL/GenBank/DDBJ databases">
        <authorList>
            <person name="Afonso C.L."/>
            <person name="Miller P.J."/>
            <person name="Scott M.A."/>
            <person name="Spackman E."/>
            <person name="Goraichik I."/>
            <person name="Dimitrov K.M."/>
            <person name="Suarez D.L."/>
            <person name="Swayne D.E."/>
        </authorList>
    </citation>
    <scope>NUCLEOTIDE SEQUENCE [LARGE SCALE GENOMIC DNA]</scope>
    <source>
        <strain evidence="1 2">CECT 7691</strain>
    </source>
</reference>
<keyword evidence="2" id="KW-1185">Reference proteome</keyword>
<accession>A0A1Y5U5X9</accession>
<gene>
    <name evidence="1" type="ORF">OCH7691_04483</name>
</gene>
<dbReference type="Pfam" id="PF07409">
    <property type="entry name" value="GP46"/>
    <property type="match status" value="1"/>
</dbReference>
<dbReference type="InParanoid" id="A0A1Y5U5X9"/>
<evidence type="ECO:0000313" key="1">
    <source>
        <dbReference type="EMBL" id="SLN77621.1"/>
    </source>
</evidence>